<dbReference type="NCBIfam" id="NF001540">
    <property type="entry name" value="PRK00366.1"/>
    <property type="match status" value="1"/>
</dbReference>
<dbReference type="GO" id="GO:0046429">
    <property type="term" value="F:4-hydroxy-3-methylbut-2-en-1-yl diphosphate synthase activity (ferredoxin)"/>
    <property type="evidence" value="ECO:0007669"/>
    <property type="project" value="UniProtKB-UniRule"/>
</dbReference>
<dbReference type="Proteomes" id="UP000824124">
    <property type="component" value="Unassembled WGS sequence"/>
</dbReference>
<feature type="binding site" evidence="7">
    <location>
        <position position="302"/>
    </location>
    <ligand>
        <name>[4Fe-4S] cluster</name>
        <dbReference type="ChEBI" id="CHEBI:49883"/>
    </ligand>
</feature>
<evidence type="ECO:0000256" key="3">
    <source>
        <dbReference type="ARBA" id="ARBA00023002"/>
    </source>
</evidence>
<keyword evidence="5 7" id="KW-0411">Iron-sulfur</keyword>
<comment type="similarity">
    <text evidence="7">Belongs to the IspG family.</text>
</comment>
<reference evidence="10" key="1">
    <citation type="submission" date="2020-10" db="EMBL/GenBank/DDBJ databases">
        <authorList>
            <person name="Gilroy R."/>
        </authorList>
    </citation>
    <scope>NUCLEOTIDE SEQUENCE</scope>
    <source>
        <strain evidence="10">2830</strain>
    </source>
</reference>
<dbReference type="GO" id="GO:0141197">
    <property type="term" value="F:4-hydroxy-3-methylbut-2-enyl-diphosphate synthase activity (flavodoxin)"/>
    <property type="evidence" value="ECO:0007669"/>
    <property type="project" value="UniProtKB-EC"/>
</dbReference>
<dbReference type="GO" id="GO:0005506">
    <property type="term" value="F:iron ion binding"/>
    <property type="evidence" value="ECO:0007669"/>
    <property type="project" value="InterPro"/>
</dbReference>
<accession>A0A9D1HI16</accession>
<feature type="binding site" evidence="7">
    <location>
        <position position="309"/>
    </location>
    <ligand>
        <name>[4Fe-4S] cluster</name>
        <dbReference type="ChEBI" id="CHEBI:49883"/>
    </ligand>
</feature>
<evidence type="ECO:0000256" key="2">
    <source>
        <dbReference type="ARBA" id="ARBA00022723"/>
    </source>
</evidence>
<evidence type="ECO:0000256" key="6">
    <source>
        <dbReference type="ARBA" id="ARBA00023229"/>
    </source>
</evidence>
<organism evidence="10 11">
    <name type="scientific">Candidatus Avidehalobacter gallistercoris</name>
    <dbReference type="NCBI Taxonomy" id="2840694"/>
    <lineage>
        <taxon>Bacteria</taxon>
        <taxon>Bacillati</taxon>
        <taxon>Bacillota</taxon>
        <taxon>Clostridia</taxon>
        <taxon>Eubacteriales</taxon>
        <taxon>Peptococcaceae</taxon>
        <taxon>Peptococcaceae incertae sedis</taxon>
        <taxon>Candidatus Avidehalobacter</taxon>
    </lineage>
</organism>
<dbReference type="PANTHER" id="PTHR30454">
    <property type="entry name" value="4-HYDROXY-3-METHYLBUT-2-EN-1-YL DIPHOSPHATE SYNTHASE"/>
    <property type="match status" value="1"/>
</dbReference>
<feature type="domain" description="IspG C-terminal" evidence="9">
    <location>
        <begin position="261"/>
        <end position="350"/>
    </location>
</feature>
<evidence type="ECO:0000256" key="4">
    <source>
        <dbReference type="ARBA" id="ARBA00023004"/>
    </source>
</evidence>
<dbReference type="Gene3D" id="3.20.20.20">
    <property type="entry name" value="Dihydropteroate synthase-like"/>
    <property type="match status" value="1"/>
</dbReference>
<dbReference type="SUPFAM" id="SSF56014">
    <property type="entry name" value="Nitrite and sulphite reductase 4Fe-4S domain-like"/>
    <property type="match status" value="1"/>
</dbReference>
<evidence type="ECO:0000313" key="10">
    <source>
        <dbReference type="EMBL" id="HIU09654.1"/>
    </source>
</evidence>
<keyword evidence="6 7" id="KW-0414">Isoprene biosynthesis</keyword>
<feature type="domain" description="IspG TIM-barrel" evidence="8">
    <location>
        <begin position="7"/>
        <end position="246"/>
    </location>
</feature>
<dbReference type="HAMAP" id="MF_00159">
    <property type="entry name" value="IspG"/>
    <property type="match status" value="1"/>
</dbReference>
<dbReference type="InterPro" id="IPR058578">
    <property type="entry name" value="IspG_TIM"/>
</dbReference>
<dbReference type="Pfam" id="PF26540">
    <property type="entry name" value="GcpE_C"/>
    <property type="match status" value="1"/>
</dbReference>
<keyword evidence="4 7" id="KW-0408">Iron</keyword>
<dbReference type="InterPro" id="IPR011005">
    <property type="entry name" value="Dihydropteroate_synth-like_sf"/>
</dbReference>
<dbReference type="PANTHER" id="PTHR30454:SF0">
    <property type="entry name" value="4-HYDROXY-3-METHYLBUT-2-EN-1-YL DIPHOSPHATE SYNTHASE (FERREDOXIN), CHLOROPLASTIC"/>
    <property type="match status" value="1"/>
</dbReference>
<evidence type="ECO:0000256" key="7">
    <source>
        <dbReference type="HAMAP-Rule" id="MF_00159"/>
    </source>
</evidence>
<dbReference type="InterPro" id="IPR004588">
    <property type="entry name" value="IspG_bac-typ"/>
</dbReference>
<sequence length="353" mass="37189">MLNRRKTRQISVGDVLIGGGAPIAIQSMTNTDTADVAATLTQIRRLAAAGCDIVRLTVPDEKAAAALSDIITGSPVPLIADIHFDYQLALAALDKGIAGLRINPGNIGGLDKVRLVARAAKERGVPIRIGVNSGSLSREILAKNGGVTAAALVESAMQEIAALEAEGFYDIKISLKASNVPLMLEAYRELAQKVDYPFHIGVTEAGMPRRGSIKSAVGIGALLAEGLGDTLRVSLAGDPVEEVFVAREILRSLGLYTQGVNYIVCPTCGRTKIDLPRIAAEIERRVEDLHIEKPLTLAVMGCVVNGPGEAREADFGLAGGDGEGVLFAKGKVIGKYPESLLVDKLIELIQQAI</sequence>
<dbReference type="InterPro" id="IPR045854">
    <property type="entry name" value="NO2/SO3_Rdtase_4Fe4S_sf"/>
</dbReference>
<dbReference type="Gene3D" id="3.30.413.10">
    <property type="entry name" value="Sulfite Reductase Hemoprotein, domain 1"/>
    <property type="match status" value="1"/>
</dbReference>
<proteinExistence type="inferred from homology"/>
<dbReference type="FunFam" id="3.20.20.20:FF:000001">
    <property type="entry name" value="4-hydroxy-3-methylbut-2-en-1-yl diphosphate synthase (flavodoxin)"/>
    <property type="match status" value="1"/>
</dbReference>
<dbReference type="PIRSF" id="PIRSF004640">
    <property type="entry name" value="IspG"/>
    <property type="match status" value="1"/>
</dbReference>
<evidence type="ECO:0000313" key="11">
    <source>
        <dbReference type="Proteomes" id="UP000824124"/>
    </source>
</evidence>
<dbReference type="AlphaFoldDB" id="A0A9D1HI16"/>
<comment type="function">
    <text evidence="7">Converts 2C-methyl-D-erythritol 2,4-cyclodiphosphate (ME-2,4cPP) into 1-hydroxy-2-methyl-2-(E)-butenyl 4-diphosphate.</text>
</comment>
<dbReference type="GO" id="GO:0051539">
    <property type="term" value="F:4 iron, 4 sulfur cluster binding"/>
    <property type="evidence" value="ECO:0007669"/>
    <property type="project" value="UniProtKB-UniRule"/>
</dbReference>
<dbReference type="NCBIfam" id="TIGR00612">
    <property type="entry name" value="ispG_gcpE"/>
    <property type="match status" value="1"/>
</dbReference>
<evidence type="ECO:0000256" key="5">
    <source>
        <dbReference type="ARBA" id="ARBA00023014"/>
    </source>
</evidence>
<protein>
    <recommendedName>
        <fullName evidence="7">4-hydroxy-3-methylbut-2-en-1-yl diphosphate synthase (flavodoxin)</fullName>
        <ecNumber evidence="7">1.17.7.3</ecNumber>
    </recommendedName>
    <alternativeName>
        <fullName evidence="7">1-hydroxy-2-methyl-2-(E)-butenyl 4-diphosphate synthase</fullName>
    </alternativeName>
</protein>
<dbReference type="GO" id="GO:0019288">
    <property type="term" value="P:isopentenyl diphosphate biosynthetic process, methylerythritol 4-phosphate pathway"/>
    <property type="evidence" value="ECO:0007669"/>
    <property type="project" value="UniProtKB-UniRule"/>
</dbReference>
<comment type="cofactor">
    <cofactor evidence="7">
        <name>[4Fe-4S] cluster</name>
        <dbReference type="ChEBI" id="CHEBI:49883"/>
    </cofactor>
    <text evidence="7">Binds 1 [4Fe-4S] cluster.</text>
</comment>
<dbReference type="EC" id="1.17.7.3" evidence="7"/>
<dbReference type="EMBL" id="DVMH01000002">
    <property type="protein sequence ID" value="HIU09654.1"/>
    <property type="molecule type" value="Genomic_DNA"/>
</dbReference>
<comment type="caution">
    <text evidence="10">The sequence shown here is derived from an EMBL/GenBank/DDBJ whole genome shotgun (WGS) entry which is preliminary data.</text>
</comment>
<evidence type="ECO:0000259" key="9">
    <source>
        <dbReference type="Pfam" id="PF26540"/>
    </source>
</evidence>
<dbReference type="GO" id="GO:0016114">
    <property type="term" value="P:terpenoid biosynthetic process"/>
    <property type="evidence" value="ECO:0007669"/>
    <property type="project" value="InterPro"/>
</dbReference>
<comment type="pathway">
    <text evidence="7">Isoprenoid biosynthesis; isopentenyl diphosphate biosynthesis via DXP pathway; isopentenyl diphosphate from 1-deoxy-D-xylulose 5-phosphate: step 5/6.</text>
</comment>
<evidence type="ECO:0000256" key="1">
    <source>
        <dbReference type="ARBA" id="ARBA00022485"/>
    </source>
</evidence>
<dbReference type="Pfam" id="PF04551">
    <property type="entry name" value="GcpE"/>
    <property type="match status" value="1"/>
</dbReference>
<feature type="binding site" evidence="7">
    <location>
        <position position="268"/>
    </location>
    <ligand>
        <name>[4Fe-4S] cluster</name>
        <dbReference type="ChEBI" id="CHEBI:49883"/>
    </ligand>
</feature>
<name>A0A9D1HI16_9FIRM</name>
<keyword evidence="3 7" id="KW-0560">Oxidoreductase</keyword>
<dbReference type="SUPFAM" id="SSF51717">
    <property type="entry name" value="Dihydropteroate synthetase-like"/>
    <property type="match status" value="1"/>
</dbReference>
<keyword evidence="2 7" id="KW-0479">Metal-binding</keyword>
<reference evidence="10" key="2">
    <citation type="journal article" date="2021" name="PeerJ">
        <title>Extensive microbial diversity within the chicken gut microbiome revealed by metagenomics and culture.</title>
        <authorList>
            <person name="Gilroy R."/>
            <person name="Ravi A."/>
            <person name="Getino M."/>
            <person name="Pursley I."/>
            <person name="Horton D.L."/>
            <person name="Alikhan N.F."/>
            <person name="Baker D."/>
            <person name="Gharbi K."/>
            <person name="Hall N."/>
            <person name="Watson M."/>
            <person name="Adriaenssens E.M."/>
            <person name="Foster-Nyarko E."/>
            <person name="Jarju S."/>
            <person name="Secka A."/>
            <person name="Antonio M."/>
            <person name="Oren A."/>
            <person name="Chaudhuri R.R."/>
            <person name="La Ragione R."/>
            <person name="Hildebrand F."/>
            <person name="Pallen M.J."/>
        </authorList>
    </citation>
    <scope>NUCLEOTIDE SEQUENCE</scope>
    <source>
        <strain evidence="10">2830</strain>
    </source>
</reference>
<feature type="binding site" evidence="7">
    <location>
        <position position="265"/>
    </location>
    <ligand>
        <name>[4Fe-4S] cluster</name>
        <dbReference type="ChEBI" id="CHEBI:49883"/>
    </ligand>
</feature>
<evidence type="ECO:0000259" key="8">
    <source>
        <dbReference type="Pfam" id="PF04551"/>
    </source>
</evidence>
<dbReference type="InterPro" id="IPR058579">
    <property type="entry name" value="IspG_C"/>
</dbReference>
<gene>
    <name evidence="7 10" type="primary">ispG</name>
    <name evidence="10" type="synonym">gcpE</name>
    <name evidence="10" type="ORF">IAB00_00140</name>
</gene>
<comment type="catalytic activity">
    <reaction evidence="7">
        <text>(2E)-4-hydroxy-3-methylbut-2-enyl diphosphate + oxidized [flavodoxin] + H2O + 2 H(+) = 2-C-methyl-D-erythritol 2,4-cyclic diphosphate + reduced [flavodoxin]</text>
        <dbReference type="Rhea" id="RHEA:43604"/>
        <dbReference type="Rhea" id="RHEA-COMP:10622"/>
        <dbReference type="Rhea" id="RHEA-COMP:10623"/>
        <dbReference type="ChEBI" id="CHEBI:15377"/>
        <dbReference type="ChEBI" id="CHEBI:15378"/>
        <dbReference type="ChEBI" id="CHEBI:57618"/>
        <dbReference type="ChEBI" id="CHEBI:58210"/>
        <dbReference type="ChEBI" id="CHEBI:58483"/>
        <dbReference type="ChEBI" id="CHEBI:128753"/>
        <dbReference type="EC" id="1.17.7.3"/>
    </reaction>
</comment>
<keyword evidence="1 7" id="KW-0004">4Fe-4S</keyword>
<dbReference type="InterPro" id="IPR016425">
    <property type="entry name" value="IspG_bac"/>
</dbReference>